<comment type="caution">
    <text evidence="2">The sequence shown here is derived from an EMBL/GenBank/DDBJ whole genome shotgun (WGS) entry which is preliminary data.</text>
</comment>
<feature type="signal peptide" evidence="1">
    <location>
        <begin position="1"/>
        <end position="33"/>
    </location>
</feature>
<evidence type="ECO:0000256" key="1">
    <source>
        <dbReference type="SAM" id="SignalP"/>
    </source>
</evidence>
<dbReference type="Proteomes" id="UP001499984">
    <property type="component" value="Unassembled WGS sequence"/>
</dbReference>
<accession>A0ABP7W406</accession>
<feature type="chain" id="PRO_5045471232" evidence="1">
    <location>
        <begin position="34"/>
        <end position="66"/>
    </location>
</feature>
<evidence type="ECO:0000313" key="2">
    <source>
        <dbReference type="EMBL" id="GAA4080258.1"/>
    </source>
</evidence>
<gene>
    <name evidence="2" type="ORF">GCM10022233_70580</name>
</gene>
<sequence length="66" mass="7155">MPRRRLLSSFRRIARILLVSLGCLLAAPAVSMAQSPTVLVMRIDDTITPVVADHVEDGLRTAGGLR</sequence>
<proteinExistence type="predicted"/>
<keyword evidence="3" id="KW-1185">Reference proteome</keyword>
<organism evidence="2 3">
    <name type="scientific">Streptomyces shaanxiensis</name>
    <dbReference type="NCBI Taxonomy" id="653357"/>
    <lineage>
        <taxon>Bacteria</taxon>
        <taxon>Bacillati</taxon>
        <taxon>Actinomycetota</taxon>
        <taxon>Actinomycetes</taxon>
        <taxon>Kitasatosporales</taxon>
        <taxon>Streptomycetaceae</taxon>
        <taxon>Streptomyces</taxon>
    </lineage>
</organism>
<dbReference type="EMBL" id="BAAAZY010000024">
    <property type="protein sequence ID" value="GAA4080258.1"/>
    <property type="molecule type" value="Genomic_DNA"/>
</dbReference>
<keyword evidence="1" id="KW-0732">Signal</keyword>
<name>A0ABP7W406_9ACTN</name>
<protein>
    <submittedName>
        <fullName evidence="2">Uncharacterized protein</fullName>
    </submittedName>
</protein>
<evidence type="ECO:0000313" key="3">
    <source>
        <dbReference type="Proteomes" id="UP001499984"/>
    </source>
</evidence>
<reference evidence="3" key="1">
    <citation type="journal article" date="2019" name="Int. J. Syst. Evol. Microbiol.">
        <title>The Global Catalogue of Microorganisms (GCM) 10K type strain sequencing project: providing services to taxonomists for standard genome sequencing and annotation.</title>
        <authorList>
            <consortium name="The Broad Institute Genomics Platform"/>
            <consortium name="The Broad Institute Genome Sequencing Center for Infectious Disease"/>
            <person name="Wu L."/>
            <person name="Ma J."/>
        </authorList>
    </citation>
    <scope>NUCLEOTIDE SEQUENCE [LARGE SCALE GENOMIC DNA]</scope>
    <source>
        <strain evidence="3">JCM 16925</strain>
    </source>
</reference>